<keyword evidence="7" id="KW-1005">Bacterial flagellum biogenesis</keyword>
<dbReference type="InterPro" id="IPR039246">
    <property type="entry name" value="Flagellar_FlgA"/>
</dbReference>
<keyword evidence="10" id="KW-1185">Reference proteome</keyword>
<dbReference type="STRING" id="198628.Dda3937_02203"/>
<evidence type="ECO:0000256" key="3">
    <source>
        <dbReference type="ARBA" id="ARBA00014754"/>
    </source>
</evidence>
<dbReference type="EMBL" id="CP002038">
    <property type="protein sequence ID" value="ADM99072.1"/>
    <property type="molecule type" value="Genomic_DNA"/>
</dbReference>
<organism evidence="9 10">
    <name type="scientific">Dickeya dadantii (strain 3937)</name>
    <name type="common">Erwinia chrysanthemi (strain 3937)</name>
    <dbReference type="NCBI Taxonomy" id="198628"/>
    <lineage>
        <taxon>Bacteria</taxon>
        <taxon>Pseudomonadati</taxon>
        <taxon>Pseudomonadota</taxon>
        <taxon>Gammaproteobacteria</taxon>
        <taxon>Enterobacterales</taxon>
        <taxon>Pectobacteriaceae</taxon>
        <taxon>Dickeya</taxon>
    </lineage>
</organism>
<evidence type="ECO:0000256" key="2">
    <source>
        <dbReference type="ARBA" id="ARBA00010474"/>
    </source>
</evidence>
<dbReference type="Proteomes" id="UP000006859">
    <property type="component" value="Chromosome"/>
</dbReference>
<dbReference type="HOGENOM" id="CLU_070510_2_0_6"/>
<evidence type="ECO:0000256" key="4">
    <source>
        <dbReference type="ARBA" id="ARBA00022729"/>
    </source>
</evidence>
<reference evidence="9 10" key="1">
    <citation type="journal article" date="2011" name="J. Bacteriol.">
        <title>Genome sequence of the plant-pathogenic bacterium Dickeya dadantii 3937.</title>
        <authorList>
            <person name="Glasner J.D."/>
            <person name="Yang C.H."/>
            <person name="Reverchon S."/>
            <person name="Hugouvieux-Cotte-Pattat N."/>
            <person name="Condemine G."/>
            <person name="Bohin J.P."/>
            <person name="Van Gijsegem F."/>
            <person name="Yang S."/>
            <person name="Franza T."/>
            <person name="Expert D."/>
            <person name="Plunkett G. III"/>
            <person name="San Francisco M.J."/>
            <person name="Charkowski A.O."/>
            <person name="Py B."/>
            <person name="Bell K."/>
            <person name="Rauscher L."/>
            <person name="Rodriguez-Palenzuela P."/>
            <person name="Toussaint A."/>
            <person name="Holeva M.C."/>
            <person name="He S.Y."/>
            <person name="Douet V."/>
            <person name="Boccara M."/>
            <person name="Blanco C."/>
            <person name="Toth I."/>
            <person name="Anderson B.D."/>
            <person name="Biehl B.S."/>
            <person name="Mau B."/>
            <person name="Flynn S.M."/>
            <person name="Barras F."/>
            <person name="Lindeberg M."/>
            <person name="Birch P.R."/>
            <person name="Tsuyumu S."/>
            <person name="Shi X."/>
            <person name="Hibbing M."/>
            <person name="Yap M.N."/>
            <person name="Carpentier M."/>
            <person name="Dassa E."/>
            <person name="Umehara M."/>
            <person name="Kim J.F."/>
            <person name="Rusch M."/>
            <person name="Soni P."/>
            <person name="Mayhew G.F."/>
            <person name="Fouts D.E."/>
            <person name="Gill S.R."/>
            <person name="Blattner F.R."/>
            <person name="Keen N.T."/>
            <person name="Perna N.T."/>
        </authorList>
    </citation>
    <scope>NUCLEOTIDE SEQUENCE [LARGE SCALE GENOMIC DNA]</scope>
    <source>
        <strain evidence="9 10">3937</strain>
    </source>
</reference>
<evidence type="ECO:0000256" key="5">
    <source>
        <dbReference type="ARBA" id="ARBA00022764"/>
    </source>
</evidence>
<evidence type="ECO:0000259" key="8">
    <source>
        <dbReference type="SMART" id="SM00858"/>
    </source>
</evidence>
<dbReference type="Pfam" id="PF13144">
    <property type="entry name" value="ChapFlgA"/>
    <property type="match status" value="1"/>
</dbReference>
<dbReference type="PANTHER" id="PTHR36307">
    <property type="entry name" value="FLAGELLA BASAL BODY P-RING FORMATION PROTEIN FLGA"/>
    <property type="match status" value="1"/>
</dbReference>
<dbReference type="CDD" id="cd11614">
    <property type="entry name" value="SAF_CpaB_FlgA_like"/>
    <property type="match status" value="1"/>
</dbReference>
<gene>
    <name evidence="9" type="primary">flgA</name>
    <name evidence="9" type="ordered locus">Dda3937_02203</name>
</gene>
<dbReference type="KEGG" id="ddd:Dda3937_02203"/>
<dbReference type="SMART" id="SM00858">
    <property type="entry name" value="SAF"/>
    <property type="match status" value="1"/>
</dbReference>
<dbReference type="eggNOG" id="COG1261">
    <property type="taxonomic scope" value="Bacteria"/>
</dbReference>
<comment type="function">
    <text evidence="6 7">Involved in the assembly process of the P-ring formation. It may associate with FlgF on the rod constituting a structure essential for the P-ring assembly or may act as a modulator protein for the P-ring assembly.</text>
</comment>
<dbReference type="AlphaFoldDB" id="E0SIL3"/>
<dbReference type="InterPro" id="IPR041231">
    <property type="entry name" value="FlgA_N"/>
</dbReference>
<keyword evidence="5 7" id="KW-0574">Periplasm</keyword>
<keyword evidence="9" id="KW-0282">Flagellum</keyword>
<comment type="similarity">
    <text evidence="2 7">Belongs to the FlgA family.</text>
</comment>
<evidence type="ECO:0000313" key="9">
    <source>
        <dbReference type="EMBL" id="ADM99072.1"/>
    </source>
</evidence>
<dbReference type="GO" id="GO:0042597">
    <property type="term" value="C:periplasmic space"/>
    <property type="evidence" value="ECO:0007669"/>
    <property type="project" value="UniProtKB-SubCell"/>
</dbReference>
<accession>E0SIL3</accession>
<dbReference type="NCBIfam" id="TIGR03170">
    <property type="entry name" value="flgA_cterm"/>
    <property type="match status" value="1"/>
</dbReference>
<dbReference type="Gene3D" id="2.30.30.760">
    <property type="match status" value="1"/>
</dbReference>
<dbReference type="PANTHER" id="PTHR36307:SF1">
    <property type="entry name" value="FLAGELLA BASAL BODY P-RING FORMATION PROTEIN FLGA"/>
    <property type="match status" value="1"/>
</dbReference>
<keyword evidence="9" id="KW-0969">Cilium</keyword>
<evidence type="ECO:0000256" key="1">
    <source>
        <dbReference type="ARBA" id="ARBA00004418"/>
    </source>
</evidence>
<dbReference type="Pfam" id="PF17656">
    <property type="entry name" value="ChapFlgA_N"/>
    <property type="match status" value="1"/>
</dbReference>
<dbReference type="Gene3D" id="3.90.1210.10">
    <property type="entry name" value="Antifreeze-like/N-acetylneuraminic acid synthase C-terminal domain"/>
    <property type="match status" value="1"/>
</dbReference>
<comment type="subcellular location">
    <subcellularLocation>
        <location evidence="1 7">Periplasm</location>
    </subcellularLocation>
</comment>
<name>E0SIL3_DICD3</name>
<dbReference type="InterPro" id="IPR017585">
    <property type="entry name" value="SAF_FlgA"/>
</dbReference>
<sequence>MESVRLMPDIRKYIQLSILGILFAPVLVNAADLASQISRFFSDNFKGSSNTINVVVKTPEAQWLDCENPQISLPGNAKMWGNLSVSVRCSQERRFVQVEVQVTGNYVVAAAPIGRGAELTSGDIRTIRGRIDQLPPRALFTPEEAQGAVALRDIAPGQALTQVMIRKPWVIRAGQNVQILAQGDGFSVRSEGKAMNNAASGQSARARTASGQVVSGIATDDGIILISQ</sequence>
<proteinExistence type="inferred from homology"/>
<dbReference type="GO" id="GO:0044780">
    <property type="term" value="P:bacterial-type flagellum assembly"/>
    <property type="evidence" value="ECO:0007669"/>
    <property type="project" value="InterPro"/>
</dbReference>
<keyword evidence="4" id="KW-0732">Signal</keyword>
<evidence type="ECO:0000256" key="6">
    <source>
        <dbReference type="ARBA" id="ARBA00025643"/>
    </source>
</evidence>
<keyword evidence="9" id="KW-0966">Cell projection</keyword>
<evidence type="ECO:0000256" key="7">
    <source>
        <dbReference type="RuleBase" id="RU362063"/>
    </source>
</evidence>
<protein>
    <recommendedName>
        <fullName evidence="3 7">Flagella basal body P-ring formation protein FlgA</fullName>
    </recommendedName>
</protein>
<feature type="domain" description="SAF" evidence="8">
    <location>
        <begin position="104"/>
        <end position="166"/>
    </location>
</feature>
<evidence type="ECO:0000313" key="10">
    <source>
        <dbReference type="Proteomes" id="UP000006859"/>
    </source>
</evidence>
<dbReference type="InterPro" id="IPR013974">
    <property type="entry name" value="SAF"/>
</dbReference>